<evidence type="ECO:0000313" key="5">
    <source>
        <dbReference type="Proteomes" id="UP000323521"/>
    </source>
</evidence>
<proteinExistence type="inferred from homology"/>
<dbReference type="EMBL" id="CP017634">
    <property type="protein sequence ID" value="ATW25146.1"/>
    <property type="molecule type" value="Genomic_DNA"/>
</dbReference>
<feature type="domain" description="SfsA N-terminal OB" evidence="3">
    <location>
        <begin position="12"/>
        <end position="77"/>
    </location>
</feature>
<protein>
    <recommendedName>
        <fullName evidence="1">Sugar fermentation stimulation protein homolog</fullName>
    </recommendedName>
</protein>
<dbReference type="GO" id="GO:0003677">
    <property type="term" value="F:DNA binding"/>
    <property type="evidence" value="ECO:0007669"/>
    <property type="project" value="InterPro"/>
</dbReference>
<dbReference type="NCBIfam" id="TIGR00230">
    <property type="entry name" value="sfsA"/>
    <property type="match status" value="1"/>
</dbReference>
<reference evidence="4 5" key="1">
    <citation type="submission" date="2016-10" db="EMBL/GenBank/DDBJ databases">
        <title>Complete Genome Sequence of Peptococcaceae strain DCMF.</title>
        <authorList>
            <person name="Edwards R.J."/>
            <person name="Holland S.I."/>
            <person name="Deshpande N.P."/>
            <person name="Wong Y.K."/>
            <person name="Ertan H."/>
            <person name="Manefield M."/>
            <person name="Russell T.L."/>
            <person name="Lee M.J."/>
        </authorList>
    </citation>
    <scope>NUCLEOTIDE SEQUENCE [LARGE SCALE GENOMIC DNA]</scope>
    <source>
        <strain evidence="4 5">DCMF</strain>
    </source>
</reference>
<dbReference type="PANTHER" id="PTHR30545">
    <property type="entry name" value="SUGAR FERMENTATION STIMULATION PROTEIN A"/>
    <property type="match status" value="1"/>
</dbReference>
<evidence type="ECO:0000259" key="3">
    <source>
        <dbReference type="Pfam" id="PF17746"/>
    </source>
</evidence>
<dbReference type="PANTHER" id="PTHR30545:SF2">
    <property type="entry name" value="SUGAR FERMENTATION STIMULATION PROTEIN A"/>
    <property type="match status" value="1"/>
</dbReference>
<dbReference type="InterPro" id="IPR005224">
    <property type="entry name" value="SfsA"/>
</dbReference>
<dbReference type="RefSeq" id="WP_148134398.1">
    <property type="nucleotide sequence ID" value="NZ_CP017634.1"/>
</dbReference>
<dbReference type="Pfam" id="PF17746">
    <property type="entry name" value="SfsA_N"/>
    <property type="match status" value="1"/>
</dbReference>
<dbReference type="Gene3D" id="3.40.1350.60">
    <property type="match status" value="1"/>
</dbReference>
<name>A0A3G1KRS7_FORW1</name>
<dbReference type="OrthoDB" id="9802365at2"/>
<feature type="domain" description="Sugar fermentation stimulation protein C-terminal" evidence="2">
    <location>
        <begin position="80"/>
        <end position="216"/>
    </location>
</feature>
<dbReference type="CDD" id="cd22359">
    <property type="entry name" value="SfsA-like_bacterial"/>
    <property type="match status" value="1"/>
</dbReference>
<organism evidence="4 5">
    <name type="scientific">Formimonas warabiya</name>
    <dbReference type="NCBI Taxonomy" id="1761012"/>
    <lineage>
        <taxon>Bacteria</taxon>
        <taxon>Bacillati</taxon>
        <taxon>Bacillota</taxon>
        <taxon>Clostridia</taxon>
        <taxon>Eubacteriales</taxon>
        <taxon>Peptococcaceae</taxon>
        <taxon>Candidatus Formimonas</taxon>
    </lineage>
</organism>
<evidence type="ECO:0000259" key="2">
    <source>
        <dbReference type="Pfam" id="PF03749"/>
    </source>
</evidence>
<comment type="similarity">
    <text evidence="1">Belongs to the SfsA family.</text>
</comment>
<dbReference type="AlphaFoldDB" id="A0A3G1KRS7"/>
<dbReference type="Gene3D" id="2.40.50.580">
    <property type="match status" value="1"/>
</dbReference>
<dbReference type="InterPro" id="IPR040452">
    <property type="entry name" value="SfsA_C"/>
</dbReference>
<dbReference type="Proteomes" id="UP000323521">
    <property type="component" value="Chromosome"/>
</dbReference>
<dbReference type="Pfam" id="PF03749">
    <property type="entry name" value="SfsA"/>
    <property type="match status" value="1"/>
</dbReference>
<dbReference type="KEGG" id="fwa:DCMF_10530"/>
<dbReference type="InterPro" id="IPR041465">
    <property type="entry name" value="SfsA_N"/>
</dbReference>
<keyword evidence="5" id="KW-1185">Reference proteome</keyword>
<evidence type="ECO:0000256" key="1">
    <source>
        <dbReference type="HAMAP-Rule" id="MF_00095"/>
    </source>
</evidence>
<evidence type="ECO:0000313" key="4">
    <source>
        <dbReference type="EMBL" id="ATW25146.1"/>
    </source>
</evidence>
<sequence length="234" mass="26286">MHYHRIKHATFLKRPNRFIAHVMVDGQEEIVHVKNTGRCLELLQPKAAVILEQAENPHRKTKYSLIGVYKKDTLINIDSQAPNTVVGEGIVQNKIKELPKVSVLKKEVTYGHSRFDWYFETLRTKGFIEVKGVTLENQGLALFPDAPTARGTKHIYEMMDAVKNGYQGLIIFLIQMQGVSAFTPNLPMDAKFSAALVRARDEGVNILAYDALVTPDEITIGGKINVLFPDSLNI</sequence>
<dbReference type="HAMAP" id="MF_00095">
    <property type="entry name" value="SfsA"/>
    <property type="match status" value="1"/>
</dbReference>
<accession>A0A3G1KRS7</accession>
<gene>
    <name evidence="1" type="primary">sfsA</name>
    <name evidence="4" type="ORF">DCMF_10530</name>
</gene>